<name>A0ABP8VBP3_9GAMM</name>
<dbReference type="Proteomes" id="UP001500604">
    <property type="component" value="Unassembled WGS sequence"/>
</dbReference>
<proteinExistence type="predicted"/>
<keyword evidence="2" id="KW-1133">Transmembrane helix</keyword>
<evidence type="ECO:0000256" key="2">
    <source>
        <dbReference type="SAM" id="Phobius"/>
    </source>
</evidence>
<evidence type="ECO:0000313" key="4">
    <source>
        <dbReference type="Proteomes" id="UP001500604"/>
    </source>
</evidence>
<keyword evidence="2" id="KW-0472">Membrane</keyword>
<keyword evidence="4" id="KW-1185">Reference proteome</keyword>
<sequence>MDDKHHHSVAKYDPTINLGSILQALIFVIAVAGAYTATQVQINSNRKDIESLKITDQHAKEELTRFKDQVREDIRDMRSEVQDVNANVLKVLSKLPNE</sequence>
<evidence type="ECO:0000313" key="3">
    <source>
        <dbReference type="EMBL" id="GAA4652382.1"/>
    </source>
</evidence>
<feature type="transmembrane region" description="Helical" evidence="2">
    <location>
        <begin position="20"/>
        <end position="37"/>
    </location>
</feature>
<reference evidence="4" key="1">
    <citation type="journal article" date="2019" name="Int. J. Syst. Evol. Microbiol.">
        <title>The Global Catalogue of Microorganisms (GCM) 10K type strain sequencing project: providing services to taxonomists for standard genome sequencing and annotation.</title>
        <authorList>
            <consortium name="The Broad Institute Genomics Platform"/>
            <consortium name="The Broad Institute Genome Sequencing Center for Infectious Disease"/>
            <person name="Wu L."/>
            <person name="Ma J."/>
        </authorList>
    </citation>
    <scope>NUCLEOTIDE SEQUENCE [LARGE SCALE GENOMIC DNA]</scope>
    <source>
        <strain evidence="4">JCM 17805</strain>
    </source>
</reference>
<feature type="coiled-coil region" evidence="1">
    <location>
        <begin position="60"/>
        <end position="87"/>
    </location>
</feature>
<dbReference type="EMBL" id="BAABFL010000474">
    <property type="protein sequence ID" value="GAA4652382.1"/>
    <property type="molecule type" value="Genomic_DNA"/>
</dbReference>
<organism evidence="3 4">
    <name type="scientific">Kistimonas scapharcae</name>
    <dbReference type="NCBI Taxonomy" id="1036133"/>
    <lineage>
        <taxon>Bacteria</taxon>
        <taxon>Pseudomonadati</taxon>
        <taxon>Pseudomonadota</taxon>
        <taxon>Gammaproteobacteria</taxon>
        <taxon>Oceanospirillales</taxon>
        <taxon>Endozoicomonadaceae</taxon>
        <taxon>Kistimonas</taxon>
    </lineage>
</organism>
<keyword evidence="2" id="KW-0812">Transmembrane</keyword>
<comment type="caution">
    <text evidence="3">The sequence shown here is derived from an EMBL/GenBank/DDBJ whole genome shotgun (WGS) entry which is preliminary data.</text>
</comment>
<gene>
    <name evidence="3" type="ORF">GCM10023116_46660</name>
</gene>
<protein>
    <submittedName>
        <fullName evidence="3">Uncharacterized protein</fullName>
    </submittedName>
</protein>
<evidence type="ECO:0000256" key="1">
    <source>
        <dbReference type="SAM" id="Coils"/>
    </source>
</evidence>
<dbReference type="RefSeq" id="WP_345198933.1">
    <property type="nucleotide sequence ID" value="NZ_BAABFL010000474.1"/>
</dbReference>
<keyword evidence="1" id="KW-0175">Coiled coil</keyword>
<accession>A0ABP8VBP3</accession>